<gene>
    <name evidence="11" type="ORF">LOD99_2074</name>
</gene>
<comment type="catalytic activity">
    <reaction evidence="7">
        <text>L-threonyl-[protein] + ATP = O-phospho-L-threonyl-[protein] + ADP + H(+)</text>
        <dbReference type="Rhea" id="RHEA:46608"/>
        <dbReference type="Rhea" id="RHEA-COMP:11060"/>
        <dbReference type="Rhea" id="RHEA-COMP:11605"/>
        <dbReference type="ChEBI" id="CHEBI:15378"/>
        <dbReference type="ChEBI" id="CHEBI:30013"/>
        <dbReference type="ChEBI" id="CHEBI:30616"/>
        <dbReference type="ChEBI" id="CHEBI:61977"/>
        <dbReference type="ChEBI" id="CHEBI:456216"/>
        <dbReference type="EC" id="2.7.11.1"/>
    </reaction>
</comment>
<dbReference type="InterPro" id="IPR051824">
    <property type="entry name" value="LRR_Rcpt-Like_S/T_Kinase"/>
</dbReference>
<evidence type="ECO:0000256" key="6">
    <source>
        <dbReference type="ARBA" id="ARBA00022840"/>
    </source>
</evidence>
<comment type="caution">
    <text evidence="11">The sequence shown here is derived from an EMBL/GenBank/DDBJ whole genome shotgun (WGS) entry which is preliminary data.</text>
</comment>
<keyword evidence="4" id="KW-0547">Nucleotide-binding</keyword>
<dbReference type="EC" id="2.7.11.1" evidence="1"/>
<keyword evidence="12" id="KW-1185">Reference proteome</keyword>
<evidence type="ECO:0000259" key="10">
    <source>
        <dbReference type="PROSITE" id="PS50011"/>
    </source>
</evidence>
<organism evidence="11 12">
    <name type="scientific">Oopsacas minuta</name>
    <dbReference type="NCBI Taxonomy" id="111878"/>
    <lineage>
        <taxon>Eukaryota</taxon>
        <taxon>Metazoa</taxon>
        <taxon>Porifera</taxon>
        <taxon>Hexactinellida</taxon>
        <taxon>Hexasterophora</taxon>
        <taxon>Lyssacinosida</taxon>
        <taxon>Leucopsacidae</taxon>
        <taxon>Oopsacas</taxon>
    </lineage>
</organism>
<dbReference type="Gene3D" id="1.10.510.10">
    <property type="entry name" value="Transferase(Phosphotransferase) domain 1"/>
    <property type="match status" value="1"/>
</dbReference>
<proteinExistence type="predicted"/>
<dbReference type="Pfam" id="PF07714">
    <property type="entry name" value="PK_Tyr_Ser-Thr"/>
    <property type="match status" value="1"/>
</dbReference>
<evidence type="ECO:0000256" key="5">
    <source>
        <dbReference type="ARBA" id="ARBA00022777"/>
    </source>
</evidence>
<dbReference type="InterPro" id="IPR011009">
    <property type="entry name" value="Kinase-like_dom_sf"/>
</dbReference>
<dbReference type="Proteomes" id="UP001165289">
    <property type="component" value="Unassembled WGS sequence"/>
</dbReference>
<evidence type="ECO:0000256" key="3">
    <source>
        <dbReference type="ARBA" id="ARBA00022679"/>
    </source>
</evidence>
<dbReference type="AlphaFoldDB" id="A0AAV7K3E0"/>
<sequence length="317" mass="35615">MSGFKHYPIDIGDQSFVSVSSHNPAPPSHHDLPPHDNNNAYFHTNEPPTLNNFPKVVNKTPEQESYHPSHIPNNPKQSSPAYYSSIDHPPAIEPRQIPSTLNSRNYQNVVTSPSPRNQRQQNVSPPTREPAKLEKRVPISREPVCSTKPPMADPDKVTNPSCIGCICFPYDMLRTITNNFDNTKYSEGGYRLGEGGFGPVFLGYLCSTAIAIKVLQNASTGRKVYKGDEQFITEISVLTRYRHANLLTLMGYSDNGPSRCIVYEFMSNGTLEDWLEGKKLPLHWTSRHSILKDTARGLLYLHKADPSHPLIHRDVKT</sequence>
<evidence type="ECO:0000313" key="12">
    <source>
        <dbReference type="Proteomes" id="UP001165289"/>
    </source>
</evidence>
<evidence type="ECO:0000256" key="8">
    <source>
        <dbReference type="ARBA" id="ARBA00048679"/>
    </source>
</evidence>
<comment type="catalytic activity">
    <reaction evidence="8">
        <text>L-seryl-[protein] + ATP = O-phospho-L-seryl-[protein] + ADP + H(+)</text>
        <dbReference type="Rhea" id="RHEA:17989"/>
        <dbReference type="Rhea" id="RHEA-COMP:9863"/>
        <dbReference type="Rhea" id="RHEA-COMP:11604"/>
        <dbReference type="ChEBI" id="CHEBI:15378"/>
        <dbReference type="ChEBI" id="CHEBI:29999"/>
        <dbReference type="ChEBI" id="CHEBI:30616"/>
        <dbReference type="ChEBI" id="CHEBI:83421"/>
        <dbReference type="ChEBI" id="CHEBI:456216"/>
        <dbReference type="EC" id="2.7.11.1"/>
    </reaction>
</comment>
<dbReference type="PANTHER" id="PTHR48006:SF102">
    <property type="entry name" value="LEUCINE-RICH REPEAT-CONTAINING PROTEIN DDB_G0281931-RELATED"/>
    <property type="match status" value="1"/>
</dbReference>
<dbReference type="InterPro" id="IPR000719">
    <property type="entry name" value="Prot_kinase_dom"/>
</dbReference>
<evidence type="ECO:0000256" key="9">
    <source>
        <dbReference type="SAM" id="MobiDB-lite"/>
    </source>
</evidence>
<evidence type="ECO:0000256" key="2">
    <source>
        <dbReference type="ARBA" id="ARBA00022527"/>
    </source>
</evidence>
<dbReference type="Gene3D" id="3.30.200.20">
    <property type="entry name" value="Phosphorylase Kinase, domain 1"/>
    <property type="match status" value="1"/>
</dbReference>
<feature type="compositionally biased region" description="Polar residues" evidence="9">
    <location>
        <begin position="36"/>
        <end position="52"/>
    </location>
</feature>
<dbReference type="GO" id="GO:0005524">
    <property type="term" value="F:ATP binding"/>
    <property type="evidence" value="ECO:0007669"/>
    <property type="project" value="UniProtKB-KW"/>
</dbReference>
<protein>
    <recommendedName>
        <fullName evidence="1">non-specific serine/threonine protein kinase</fullName>
        <ecNumber evidence="1">2.7.11.1</ecNumber>
    </recommendedName>
</protein>
<dbReference type="SMART" id="SM00220">
    <property type="entry name" value="S_TKc"/>
    <property type="match status" value="1"/>
</dbReference>
<keyword evidence="5" id="KW-0418">Kinase</keyword>
<feature type="region of interest" description="Disordered" evidence="9">
    <location>
        <begin position="16"/>
        <end position="135"/>
    </location>
</feature>
<dbReference type="SUPFAM" id="SSF56112">
    <property type="entry name" value="Protein kinase-like (PK-like)"/>
    <property type="match status" value="1"/>
</dbReference>
<reference evidence="11 12" key="1">
    <citation type="journal article" date="2023" name="BMC Biol.">
        <title>The compact genome of the sponge Oopsacas minuta (Hexactinellida) is lacking key metazoan core genes.</title>
        <authorList>
            <person name="Santini S."/>
            <person name="Schenkelaars Q."/>
            <person name="Jourda C."/>
            <person name="Duchesne M."/>
            <person name="Belahbib H."/>
            <person name="Rocher C."/>
            <person name="Selva M."/>
            <person name="Riesgo A."/>
            <person name="Vervoort M."/>
            <person name="Leys S.P."/>
            <person name="Kodjabachian L."/>
            <person name="Le Bivic A."/>
            <person name="Borchiellini C."/>
            <person name="Claverie J.M."/>
            <person name="Renard E."/>
        </authorList>
    </citation>
    <scope>NUCLEOTIDE SEQUENCE [LARGE SCALE GENOMIC DNA]</scope>
    <source>
        <strain evidence="11">SPO-2</strain>
    </source>
</reference>
<keyword evidence="3" id="KW-0808">Transferase</keyword>
<feature type="compositionally biased region" description="Polar residues" evidence="9">
    <location>
        <begin position="71"/>
        <end position="82"/>
    </location>
</feature>
<evidence type="ECO:0000256" key="7">
    <source>
        <dbReference type="ARBA" id="ARBA00047899"/>
    </source>
</evidence>
<accession>A0AAV7K3E0</accession>
<dbReference type="EMBL" id="JAKMXF010000188">
    <property type="protein sequence ID" value="KAI6655575.1"/>
    <property type="molecule type" value="Genomic_DNA"/>
</dbReference>
<evidence type="ECO:0000256" key="1">
    <source>
        <dbReference type="ARBA" id="ARBA00012513"/>
    </source>
</evidence>
<name>A0AAV7K3E0_9METZ</name>
<evidence type="ECO:0000313" key="11">
    <source>
        <dbReference type="EMBL" id="KAI6655575.1"/>
    </source>
</evidence>
<feature type="domain" description="Protein kinase" evidence="10">
    <location>
        <begin position="186"/>
        <end position="317"/>
    </location>
</feature>
<dbReference type="GO" id="GO:0004674">
    <property type="term" value="F:protein serine/threonine kinase activity"/>
    <property type="evidence" value="ECO:0007669"/>
    <property type="project" value="UniProtKB-KW"/>
</dbReference>
<keyword evidence="2" id="KW-0723">Serine/threonine-protein kinase</keyword>
<dbReference type="InterPro" id="IPR001245">
    <property type="entry name" value="Ser-Thr/Tyr_kinase_cat_dom"/>
</dbReference>
<feature type="compositionally biased region" description="Polar residues" evidence="9">
    <location>
        <begin position="97"/>
        <end position="125"/>
    </location>
</feature>
<keyword evidence="6" id="KW-0067">ATP-binding</keyword>
<dbReference type="PROSITE" id="PS50011">
    <property type="entry name" value="PROTEIN_KINASE_DOM"/>
    <property type="match status" value="1"/>
</dbReference>
<dbReference type="PANTHER" id="PTHR48006">
    <property type="entry name" value="LEUCINE-RICH REPEAT-CONTAINING PROTEIN DDB_G0281931-RELATED"/>
    <property type="match status" value="1"/>
</dbReference>
<evidence type="ECO:0000256" key="4">
    <source>
        <dbReference type="ARBA" id="ARBA00022741"/>
    </source>
</evidence>